<evidence type="ECO:0000259" key="6">
    <source>
        <dbReference type="Pfam" id="PF21719"/>
    </source>
</evidence>
<feature type="compositionally biased region" description="Gly residues" evidence="4">
    <location>
        <begin position="467"/>
        <end position="480"/>
    </location>
</feature>
<keyword evidence="2" id="KW-0853">WD repeat</keyword>
<dbReference type="PANTHER" id="PTHR16453:SF9">
    <property type="entry name" value="GATOR COMPLEX PROTEIN MIOS"/>
    <property type="match status" value="1"/>
</dbReference>
<feature type="region of interest" description="Disordered" evidence="4">
    <location>
        <begin position="558"/>
        <end position="581"/>
    </location>
</feature>
<organism evidence="7 8">
    <name type="scientific">Galerina marginata (strain CBS 339.88)</name>
    <dbReference type="NCBI Taxonomy" id="685588"/>
    <lineage>
        <taxon>Eukaryota</taxon>
        <taxon>Fungi</taxon>
        <taxon>Dikarya</taxon>
        <taxon>Basidiomycota</taxon>
        <taxon>Agaricomycotina</taxon>
        <taxon>Agaricomycetes</taxon>
        <taxon>Agaricomycetidae</taxon>
        <taxon>Agaricales</taxon>
        <taxon>Agaricineae</taxon>
        <taxon>Strophariaceae</taxon>
        <taxon>Galerina</taxon>
    </lineage>
</organism>
<dbReference type="PANTHER" id="PTHR16453">
    <property type="entry name" value="WD40 DOMAIN-CONTAINING PROTEIN MIO FAMILY MEMBER"/>
    <property type="match status" value="1"/>
</dbReference>
<evidence type="ECO:0000256" key="2">
    <source>
        <dbReference type="ARBA" id="ARBA00022574"/>
    </source>
</evidence>
<gene>
    <name evidence="7" type="ORF">GALMADRAFT_1077514</name>
</gene>
<name>A0A067S9J2_GALM3</name>
<keyword evidence="3" id="KW-0677">Repeat</keyword>
<sequence>MVHNLRSRQTMRVAVVPYGSSKATVHTNGQRTETRKEVDQNLRAACRGHAIRKSAKVYLSSALLSTLTAMVQPDKRLLWHPRHENKFIVGGNSQITLYEWAAEYPEIRHVTAVHDLQFMKCFAWSPDPSFDDLVAVGLSTGRVDLLRLEAGKHARRPNVLSPGPSVPLHVRNSRACNALAFSGADPNYLAVGLDKVRGDSSLVVWDVSDYRAMLTLPLPLDTLGAVDLPSLSLHTTSTGLPHPPRPHPLLPRTDALTPAPAPSARALPPLDPHIIQHHAPTEIVSALSFLPDSPNLLLAGISHRWLRLFDLRAPGMAPVGVASKVAGVAVDAWDAWRVGCWGEGTAGTGAGGGGGATGGAGGGGVVSVWDVRRLGAGPVVLFSERDAGADGARVRWGAESAAGGGGGSGYAAAGGGAASYVNVEFSSTRRGCLATLERDASYVRFWDVQESRVHGVGVDGGFPLGAAGAGGGGGGGGGSSDGETRSSRDSSRAGRRSWAANLPWPAGGGERVQDSPKEREREREREGEDGAGAGTLVYVLADTRRTKSFPRPLASFTLVPSSSSSSSHHPNTHSHPSTTTTTLLLNKDGHLELSTMHDAPKQLAWSARGRLAVGGGGGGRVRVLEGYEEGDADRRAPELERRQGSFEYGLGLGGEGAGAGVDGKSKSEERAGRSRSGRSSTKSRAKGKASVGNDIDTEEDDADSQSQSQTRGRTSGSASGVPMFSPPALPSFPSVAAAQAAAAQVQAVAQGGGGGTKPTGLSATRPVSGSGPGTGKPTPKTRTYSPASLRQDQYRYRYRSGSGSGSRFRGVHGSGSGDGDRRGSVERERGGERGKNRDRERSSGRGREQSRGRGRQREPRKTGIARVVQDDISMIMRRRAKAGYGLSQPQHNIAVTRDNNDHEPSDGTTQHLSEVWAWVYHSQEILCVPTPRLHGYDFSFRGLLGIWEGFAPSEPAFSSLSSSVHSQGQGQGHSHSRGQSQGQTQNQNQTQTQGQGQAQQQTPGGGAEDTTPIATHRALLLDVPLASQVPHVHLHGHGHAHTGSSGSGSGSASGSNNNNTTAAGSGTATGNGNTSTRRSHSPADDLHGNWPAALAALASRRGIVPNPGPSPSIGISGEREKTTWKPPIPIPTSKPAQRQLALQLCGWGWTLREDELGAAIKRWEREGQLSRAACWLVFAGRQGEAVELLMRSDDQTHQMMSGTIAALSSPSSSSSTRTVDQRTHYSRLILRLHDPYFRITLTHLALNDWNDILDEDVLPFRERLAIAFTFLPDAALSAYLRRTVEAAQGLGRGQGQGHGDGARALDALLVTGLAGRDGVRVLQTYVDRTGDVQSAALLGALVVHRLREGNGGVGVDVDVDMVGDLDRERDAERRVERWVDAYRGLLDGWKLFHLRVGFDIERGQILSEAGQGGDWGGGMGGMGGGMSGGMGGGMGMGIEDWAPRQILIRCRYCNKPVNGSGGVVPLKGRPTACTNCSRELPRCSVCLMTLSIVHDAAREVELGYTHHRDTFDDAIVICQSCRHGGHAAHILEWFVGEDGRRTHDVCPVADCRCRCADEF</sequence>
<dbReference type="InterPro" id="IPR037593">
    <property type="entry name" value="MIOS/Sea4"/>
</dbReference>
<feature type="compositionally biased region" description="Polar residues" evidence="4">
    <location>
        <begin position="782"/>
        <end position="791"/>
    </location>
</feature>
<dbReference type="STRING" id="685588.A0A067S9J2"/>
<feature type="compositionally biased region" description="Low complexity" evidence="4">
    <location>
        <begin position="1052"/>
        <end position="1076"/>
    </location>
</feature>
<dbReference type="InterPro" id="IPR049092">
    <property type="entry name" value="MIOS_a-sol"/>
</dbReference>
<feature type="compositionally biased region" description="Basic and acidic residues" evidence="4">
    <location>
        <begin position="818"/>
        <end position="861"/>
    </location>
</feature>
<evidence type="ECO:0000256" key="1">
    <source>
        <dbReference type="ARBA" id="ARBA00009713"/>
    </source>
</evidence>
<feature type="compositionally biased region" description="Low complexity" evidence="4">
    <location>
        <begin position="704"/>
        <end position="717"/>
    </location>
</feature>
<feature type="domain" description="MIOS-like alpha-solenoid" evidence="6">
    <location>
        <begin position="1135"/>
        <end position="1270"/>
    </location>
</feature>
<feature type="compositionally biased region" description="Basic and acidic residues" evidence="4">
    <location>
        <begin position="482"/>
        <end position="492"/>
    </location>
</feature>
<dbReference type="Pfam" id="PF21720">
    <property type="entry name" value="MIOS_WD40"/>
    <property type="match status" value="1"/>
</dbReference>
<dbReference type="CDD" id="cd16691">
    <property type="entry name" value="mRING-H2-C3H3C2_Mio"/>
    <property type="match status" value="1"/>
</dbReference>
<evidence type="ECO:0000259" key="5">
    <source>
        <dbReference type="Pfam" id="PF17034"/>
    </source>
</evidence>
<evidence type="ECO:0000313" key="7">
    <source>
        <dbReference type="EMBL" id="KDR67506.1"/>
    </source>
</evidence>
<feature type="compositionally biased region" description="Basic and acidic residues" evidence="4">
    <location>
        <begin position="663"/>
        <end position="672"/>
    </location>
</feature>
<dbReference type="SUPFAM" id="SSF50978">
    <property type="entry name" value="WD40 repeat-like"/>
    <property type="match status" value="1"/>
</dbReference>
<dbReference type="OrthoDB" id="341486at2759"/>
<dbReference type="Pfam" id="PF21719">
    <property type="entry name" value="MIOS_a-sol"/>
    <property type="match status" value="1"/>
</dbReference>
<dbReference type="Gene3D" id="2.130.10.10">
    <property type="entry name" value="YVTN repeat-like/Quinoprotein amine dehydrogenase"/>
    <property type="match status" value="1"/>
</dbReference>
<keyword evidence="8" id="KW-1185">Reference proteome</keyword>
<feature type="region of interest" description="Disordered" evidence="4">
    <location>
        <begin position="956"/>
        <end position="1011"/>
    </location>
</feature>
<feature type="region of interest" description="Disordered" evidence="4">
    <location>
        <begin position="1101"/>
        <end position="1135"/>
    </location>
</feature>
<dbReference type="HOGENOM" id="CLU_005843_0_0_1"/>
<dbReference type="InterPro" id="IPR015943">
    <property type="entry name" value="WD40/YVTN_repeat-like_dom_sf"/>
</dbReference>
<dbReference type="GO" id="GO:1904263">
    <property type="term" value="P:positive regulation of TORC1 signaling"/>
    <property type="evidence" value="ECO:0007669"/>
    <property type="project" value="TreeGrafter"/>
</dbReference>
<dbReference type="InterPro" id="IPR036322">
    <property type="entry name" value="WD40_repeat_dom_sf"/>
</dbReference>
<protein>
    <submittedName>
        <fullName evidence="7">Uncharacterized protein</fullName>
    </submittedName>
</protein>
<evidence type="ECO:0000256" key="4">
    <source>
        <dbReference type="SAM" id="MobiDB-lite"/>
    </source>
</evidence>
<feature type="compositionally biased region" description="Basic and acidic residues" evidence="4">
    <location>
        <begin position="511"/>
        <end position="528"/>
    </location>
</feature>
<feature type="region of interest" description="Disordered" evidence="4">
    <location>
        <begin position="467"/>
        <end position="536"/>
    </location>
</feature>
<dbReference type="EMBL" id="KL142414">
    <property type="protein sequence ID" value="KDR67506.1"/>
    <property type="molecule type" value="Genomic_DNA"/>
</dbReference>
<reference evidence="8" key="1">
    <citation type="journal article" date="2014" name="Proc. Natl. Acad. Sci. U.S.A.">
        <title>Extensive sampling of basidiomycete genomes demonstrates inadequacy of the white-rot/brown-rot paradigm for wood decay fungi.</title>
        <authorList>
            <person name="Riley R."/>
            <person name="Salamov A.A."/>
            <person name="Brown D.W."/>
            <person name="Nagy L.G."/>
            <person name="Floudas D."/>
            <person name="Held B.W."/>
            <person name="Levasseur A."/>
            <person name="Lombard V."/>
            <person name="Morin E."/>
            <person name="Otillar R."/>
            <person name="Lindquist E.A."/>
            <person name="Sun H."/>
            <person name="LaButti K.M."/>
            <person name="Schmutz J."/>
            <person name="Jabbour D."/>
            <person name="Luo H."/>
            <person name="Baker S.E."/>
            <person name="Pisabarro A.G."/>
            <person name="Walton J.D."/>
            <person name="Blanchette R.A."/>
            <person name="Henrissat B."/>
            <person name="Martin F."/>
            <person name="Cullen D."/>
            <person name="Hibbett D.S."/>
            <person name="Grigoriev I.V."/>
        </authorList>
    </citation>
    <scope>NUCLEOTIDE SEQUENCE [LARGE SCALE GENOMIC DNA]</scope>
    <source>
        <strain evidence="8">CBS 339.88</strain>
    </source>
</reference>
<evidence type="ECO:0000313" key="8">
    <source>
        <dbReference type="Proteomes" id="UP000027222"/>
    </source>
</evidence>
<evidence type="ECO:0000256" key="3">
    <source>
        <dbReference type="ARBA" id="ARBA00022737"/>
    </source>
</evidence>
<feature type="compositionally biased region" description="Gly residues" evidence="4">
    <location>
        <begin position="650"/>
        <end position="661"/>
    </location>
</feature>
<feature type="compositionally biased region" description="Basic residues" evidence="4">
    <location>
        <begin position="673"/>
        <end position="687"/>
    </location>
</feature>
<dbReference type="Pfam" id="PF17034">
    <property type="entry name" value="zinc_ribbon_16"/>
    <property type="match status" value="1"/>
</dbReference>
<feature type="region of interest" description="Disordered" evidence="4">
    <location>
        <begin position="631"/>
        <end position="726"/>
    </location>
</feature>
<comment type="similarity">
    <text evidence="1">Belongs to the WD repeat mio family.</text>
</comment>
<feature type="domain" description="GATOR2 complex protein MIO zinc-ribbon like" evidence="5">
    <location>
        <begin position="1457"/>
        <end position="1556"/>
    </location>
</feature>
<dbReference type="Proteomes" id="UP000027222">
    <property type="component" value="Unassembled WGS sequence"/>
</dbReference>
<feature type="region of interest" description="Disordered" evidence="4">
    <location>
        <begin position="1034"/>
        <end position="1088"/>
    </location>
</feature>
<accession>A0A067S9J2</accession>
<dbReference type="InterPro" id="IPR031488">
    <property type="entry name" value="Zn_ribbon_mio"/>
</dbReference>
<dbReference type="GO" id="GO:0005737">
    <property type="term" value="C:cytoplasm"/>
    <property type="evidence" value="ECO:0007669"/>
    <property type="project" value="TreeGrafter"/>
</dbReference>
<feature type="compositionally biased region" description="Low complexity" evidence="4">
    <location>
        <begin position="560"/>
        <end position="581"/>
    </location>
</feature>
<feature type="compositionally biased region" description="Low complexity" evidence="4">
    <location>
        <begin position="956"/>
        <end position="968"/>
    </location>
</feature>
<feature type="region of interest" description="Disordered" evidence="4">
    <location>
        <begin position="749"/>
        <end position="865"/>
    </location>
</feature>
<feature type="compositionally biased region" description="Basic and acidic residues" evidence="4">
    <location>
        <begin position="632"/>
        <end position="644"/>
    </location>
</feature>
<feature type="compositionally biased region" description="Low complexity" evidence="4">
    <location>
        <begin position="799"/>
        <end position="808"/>
    </location>
</feature>
<feature type="compositionally biased region" description="Low complexity" evidence="4">
    <location>
        <begin position="977"/>
        <end position="1002"/>
    </location>
</feature>
<proteinExistence type="inferred from homology"/>